<evidence type="ECO:0000313" key="1">
    <source>
        <dbReference type="EMBL" id="KAJ0219241.1"/>
    </source>
</evidence>
<dbReference type="PANTHER" id="PTHR10492:SF93">
    <property type="entry name" value="ATP-DEPENDENT DNA HELICASE"/>
    <property type="match status" value="1"/>
</dbReference>
<dbReference type="AlphaFoldDB" id="A0A9R1W656"/>
<organism evidence="1 2">
    <name type="scientific">Lactuca sativa</name>
    <name type="common">Garden lettuce</name>
    <dbReference type="NCBI Taxonomy" id="4236"/>
    <lineage>
        <taxon>Eukaryota</taxon>
        <taxon>Viridiplantae</taxon>
        <taxon>Streptophyta</taxon>
        <taxon>Embryophyta</taxon>
        <taxon>Tracheophyta</taxon>
        <taxon>Spermatophyta</taxon>
        <taxon>Magnoliopsida</taxon>
        <taxon>eudicotyledons</taxon>
        <taxon>Gunneridae</taxon>
        <taxon>Pentapetalae</taxon>
        <taxon>asterids</taxon>
        <taxon>campanulids</taxon>
        <taxon>Asterales</taxon>
        <taxon>Asteraceae</taxon>
        <taxon>Cichorioideae</taxon>
        <taxon>Cichorieae</taxon>
        <taxon>Lactucinae</taxon>
        <taxon>Lactuca</taxon>
    </lineage>
</organism>
<evidence type="ECO:0000313" key="2">
    <source>
        <dbReference type="Proteomes" id="UP000235145"/>
    </source>
</evidence>
<dbReference type="Proteomes" id="UP000235145">
    <property type="component" value="Unassembled WGS sequence"/>
</dbReference>
<proteinExistence type="predicted"/>
<accession>A0A9R1W656</accession>
<keyword evidence="2" id="KW-1185">Reference proteome</keyword>
<comment type="caution">
    <text evidence="1">The sequence shown here is derived from an EMBL/GenBank/DDBJ whole genome shotgun (WGS) entry which is preliminary data.</text>
</comment>
<dbReference type="PANTHER" id="PTHR10492">
    <property type="match status" value="1"/>
</dbReference>
<name>A0A9R1W656_LACSA</name>
<protein>
    <submittedName>
        <fullName evidence="1">Uncharacterized protein</fullName>
    </submittedName>
</protein>
<dbReference type="EMBL" id="NBSK02000003">
    <property type="protein sequence ID" value="KAJ0219241.1"/>
    <property type="molecule type" value="Genomic_DNA"/>
</dbReference>
<gene>
    <name evidence="1" type="ORF">LSAT_V11C300150040</name>
</gene>
<sequence length="233" mass="27232">MHISREPSDVSAVWFGGVTYNKDLLKRYQGHINVEWCNQAGSIKYLFKYINKGPDRATRVVIQSNNESAIDNSVDEIKEYYDCRYIFACEASCIMFSYDIHYRYPAVVRLRFHLPGQQQVIYDPDDDIDNILDKPSVASSMFRSWLDPRSYLVEFPTKFVWKTKSRKWKPREIEFSVGRIHAVSLKLGEAYFLRILLKKARGPKSFEDIQIVNGEICPTFRDACYTLGRASRR</sequence>
<reference evidence="1 2" key="1">
    <citation type="journal article" date="2017" name="Nat. Commun.">
        <title>Genome assembly with in vitro proximity ligation data and whole-genome triplication in lettuce.</title>
        <authorList>
            <person name="Reyes-Chin-Wo S."/>
            <person name="Wang Z."/>
            <person name="Yang X."/>
            <person name="Kozik A."/>
            <person name="Arikit S."/>
            <person name="Song C."/>
            <person name="Xia L."/>
            <person name="Froenicke L."/>
            <person name="Lavelle D.O."/>
            <person name="Truco M.J."/>
            <person name="Xia R."/>
            <person name="Zhu S."/>
            <person name="Xu C."/>
            <person name="Xu H."/>
            <person name="Xu X."/>
            <person name="Cox K."/>
            <person name="Korf I."/>
            <person name="Meyers B.C."/>
            <person name="Michelmore R.W."/>
        </authorList>
    </citation>
    <scope>NUCLEOTIDE SEQUENCE [LARGE SCALE GENOMIC DNA]</scope>
    <source>
        <strain evidence="2">cv. Salinas</strain>
        <tissue evidence="1">Seedlings</tissue>
    </source>
</reference>